<dbReference type="EMBL" id="BAAAGE010000001">
    <property type="protein sequence ID" value="GAA0711003.1"/>
    <property type="molecule type" value="Genomic_DNA"/>
</dbReference>
<gene>
    <name evidence="3" type="ORF">GCM10009430_00180</name>
</gene>
<feature type="domain" description="CSD" evidence="2">
    <location>
        <begin position="19"/>
        <end position="80"/>
    </location>
</feature>
<dbReference type="InterPro" id="IPR019844">
    <property type="entry name" value="CSD_CS"/>
</dbReference>
<accession>A0ABN1IFD4</accession>
<sequence>MNIIKQTLNRIINNNYKVMKEGTVKFFNTAKGFGFIKLKDSDEDIFVHQSGIIDEIRENDNVKFTMERGQKGMNAVNVELIK</sequence>
<dbReference type="InterPro" id="IPR050181">
    <property type="entry name" value="Cold_shock_domain"/>
</dbReference>
<comment type="subcellular location">
    <subcellularLocation>
        <location evidence="1">Cytoplasm</location>
    </subcellularLocation>
</comment>
<comment type="caution">
    <text evidence="3">The sequence shown here is derived from an EMBL/GenBank/DDBJ whole genome shotgun (WGS) entry which is preliminary data.</text>
</comment>
<dbReference type="PRINTS" id="PR00050">
    <property type="entry name" value="COLDSHOCK"/>
</dbReference>
<dbReference type="CDD" id="cd04458">
    <property type="entry name" value="CSP_CDS"/>
    <property type="match status" value="1"/>
</dbReference>
<evidence type="ECO:0000256" key="1">
    <source>
        <dbReference type="RuleBase" id="RU000408"/>
    </source>
</evidence>
<dbReference type="InterPro" id="IPR002059">
    <property type="entry name" value="CSP_DNA-bd"/>
</dbReference>
<name>A0ABN1IFD4_9FLAO</name>
<dbReference type="InterPro" id="IPR011129">
    <property type="entry name" value="CSD"/>
</dbReference>
<dbReference type="Proteomes" id="UP001501758">
    <property type="component" value="Unassembled WGS sequence"/>
</dbReference>
<evidence type="ECO:0000313" key="4">
    <source>
        <dbReference type="Proteomes" id="UP001501758"/>
    </source>
</evidence>
<dbReference type="RefSeq" id="WP_343909296.1">
    <property type="nucleotide sequence ID" value="NZ_BAAAGE010000001.1"/>
</dbReference>
<dbReference type="SUPFAM" id="SSF50249">
    <property type="entry name" value="Nucleic acid-binding proteins"/>
    <property type="match status" value="1"/>
</dbReference>
<dbReference type="PROSITE" id="PS00352">
    <property type="entry name" value="CSD_1"/>
    <property type="match status" value="1"/>
</dbReference>
<dbReference type="PANTHER" id="PTHR11544">
    <property type="entry name" value="COLD SHOCK DOMAIN CONTAINING PROTEINS"/>
    <property type="match status" value="1"/>
</dbReference>
<proteinExistence type="predicted"/>
<keyword evidence="4" id="KW-1185">Reference proteome</keyword>
<organism evidence="3 4">
    <name type="scientific">Aquimarina litoralis</name>
    <dbReference type="NCBI Taxonomy" id="584605"/>
    <lineage>
        <taxon>Bacteria</taxon>
        <taxon>Pseudomonadati</taxon>
        <taxon>Bacteroidota</taxon>
        <taxon>Flavobacteriia</taxon>
        <taxon>Flavobacteriales</taxon>
        <taxon>Flavobacteriaceae</taxon>
        <taxon>Aquimarina</taxon>
    </lineage>
</organism>
<reference evidence="3 4" key="1">
    <citation type="journal article" date="2019" name="Int. J. Syst. Evol. Microbiol.">
        <title>The Global Catalogue of Microorganisms (GCM) 10K type strain sequencing project: providing services to taxonomists for standard genome sequencing and annotation.</title>
        <authorList>
            <consortium name="The Broad Institute Genomics Platform"/>
            <consortium name="The Broad Institute Genome Sequencing Center for Infectious Disease"/>
            <person name="Wu L."/>
            <person name="Ma J."/>
        </authorList>
    </citation>
    <scope>NUCLEOTIDE SEQUENCE [LARGE SCALE GENOMIC DNA]</scope>
    <source>
        <strain evidence="3 4">JCM 15974</strain>
    </source>
</reference>
<dbReference type="InterPro" id="IPR012340">
    <property type="entry name" value="NA-bd_OB-fold"/>
</dbReference>
<evidence type="ECO:0000313" key="3">
    <source>
        <dbReference type="EMBL" id="GAA0711003.1"/>
    </source>
</evidence>
<dbReference type="Pfam" id="PF00313">
    <property type="entry name" value="CSD"/>
    <property type="match status" value="1"/>
</dbReference>
<dbReference type="PROSITE" id="PS51857">
    <property type="entry name" value="CSD_2"/>
    <property type="match status" value="1"/>
</dbReference>
<dbReference type="SMART" id="SM00357">
    <property type="entry name" value="CSP"/>
    <property type="match status" value="1"/>
</dbReference>
<evidence type="ECO:0000259" key="2">
    <source>
        <dbReference type="PROSITE" id="PS51857"/>
    </source>
</evidence>
<protein>
    <submittedName>
        <fullName evidence="3">Cold shock domain-containing protein</fullName>
    </submittedName>
</protein>
<dbReference type="Gene3D" id="2.40.50.140">
    <property type="entry name" value="Nucleic acid-binding proteins"/>
    <property type="match status" value="1"/>
</dbReference>